<dbReference type="AlphaFoldDB" id="A0A2H3BQ94"/>
<evidence type="ECO:0000256" key="1">
    <source>
        <dbReference type="SAM" id="Phobius"/>
    </source>
</evidence>
<feature type="transmembrane region" description="Helical" evidence="1">
    <location>
        <begin position="9"/>
        <end position="30"/>
    </location>
</feature>
<organism evidence="2 3">
    <name type="scientific">Armillaria solidipes</name>
    <dbReference type="NCBI Taxonomy" id="1076256"/>
    <lineage>
        <taxon>Eukaryota</taxon>
        <taxon>Fungi</taxon>
        <taxon>Dikarya</taxon>
        <taxon>Basidiomycota</taxon>
        <taxon>Agaricomycotina</taxon>
        <taxon>Agaricomycetes</taxon>
        <taxon>Agaricomycetidae</taxon>
        <taxon>Agaricales</taxon>
        <taxon>Marasmiineae</taxon>
        <taxon>Physalacriaceae</taxon>
        <taxon>Armillaria</taxon>
    </lineage>
</organism>
<evidence type="ECO:0000313" key="3">
    <source>
        <dbReference type="Proteomes" id="UP000218334"/>
    </source>
</evidence>
<sequence>MASCKSDIILYLITSMISPAWVSTLLVALLPSHISLHFNVSPWKPSTAVRDFATTVDEAMVIFDNHKYVLRRSGFQRKLRLYGFPRSRPVERTLIICRLRLKSHTLYRTLRVADRTFSWLDCPSWFRYISMMKTILKDAREGQREAKTLKRDMEDIILADEGETLRLEVEITQDPASSGAEVSAVLRASTLSYVSPA</sequence>
<keyword evidence="1" id="KW-0472">Membrane</keyword>
<gene>
    <name evidence="2" type="ORF">ARMSODRAFT_1005848</name>
</gene>
<feature type="non-terminal residue" evidence="2">
    <location>
        <position position="1"/>
    </location>
</feature>
<accession>A0A2H3BQ94</accession>
<protein>
    <submittedName>
        <fullName evidence="2">Uncharacterized protein</fullName>
    </submittedName>
</protein>
<proteinExistence type="predicted"/>
<evidence type="ECO:0000313" key="2">
    <source>
        <dbReference type="EMBL" id="PBK66737.1"/>
    </source>
</evidence>
<keyword evidence="3" id="KW-1185">Reference proteome</keyword>
<dbReference type="EMBL" id="KZ293439">
    <property type="protein sequence ID" value="PBK66737.1"/>
    <property type="molecule type" value="Genomic_DNA"/>
</dbReference>
<name>A0A2H3BQ94_9AGAR</name>
<reference evidence="3" key="1">
    <citation type="journal article" date="2017" name="Nat. Ecol. Evol.">
        <title>Genome expansion and lineage-specific genetic innovations in the forest pathogenic fungi Armillaria.</title>
        <authorList>
            <person name="Sipos G."/>
            <person name="Prasanna A.N."/>
            <person name="Walter M.C."/>
            <person name="O'Connor E."/>
            <person name="Balint B."/>
            <person name="Krizsan K."/>
            <person name="Kiss B."/>
            <person name="Hess J."/>
            <person name="Varga T."/>
            <person name="Slot J."/>
            <person name="Riley R."/>
            <person name="Boka B."/>
            <person name="Rigling D."/>
            <person name="Barry K."/>
            <person name="Lee J."/>
            <person name="Mihaltcheva S."/>
            <person name="LaButti K."/>
            <person name="Lipzen A."/>
            <person name="Waldron R."/>
            <person name="Moloney N.M."/>
            <person name="Sperisen C."/>
            <person name="Kredics L."/>
            <person name="Vagvoelgyi C."/>
            <person name="Patrignani A."/>
            <person name="Fitzpatrick D."/>
            <person name="Nagy I."/>
            <person name="Doyle S."/>
            <person name="Anderson J.B."/>
            <person name="Grigoriev I.V."/>
            <person name="Gueldener U."/>
            <person name="Muensterkoetter M."/>
            <person name="Nagy L.G."/>
        </authorList>
    </citation>
    <scope>NUCLEOTIDE SEQUENCE [LARGE SCALE GENOMIC DNA]</scope>
    <source>
        <strain evidence="3">28-4</strain>
    </source>
</reference>
<dbReference type="Proteomes" id="UP000218334">
    <property type="component" value="Unassembled WGS sequence"/>
</dbReference>
<keyword evidence="1" id="KW-1133">Transmembrane helix</keyword>
<keyword evidence="1" id="KW-0812">Transmembrane</keyword>